<dbReference type="InterPro" id="IPR038167">
    <property type="entry name" value="SSRP1_sf"/>
</dbReference>
<dbReference type="PANTHER" id="PTHR45849:SF1">
    <property type="entry name" value="FACT COMPLEX SUBUNIT SSRP1"/>
    <property type="match status" value="1"/>
</dbReference>
<dbReference type="FunFam" id="1.10.30.10:FF:000016">
    <property type="entry name" value="FACT complex subunit SSRP1"/>
    <property type="match status" value="1"/>
</dbReference>
<feature type="region of interest" description="Disordered" evidence="13">
    <location>
        <begin position="341"/>
        <end position="467"/>
    </location>
</feature>
<keyword evidence="3 12" id="KW-0158">Chromosome</keyword>
<dbReference type="FunFam" id="2.30.29.220:FF:000002">
    <property type="entry name" value="FACT complex subunit SSRP1"/>
    <property type="match status" value="1"/>
</dbReference>
<feature type="compositionally biased region" description="Acidic residues" evidence="13">
    <location>
        <begin position="389"/>
        <end position="405"/>
    </location>
</feature>
<protein>
    <recommendedName>
        <fullName evidence="12">FACT complex subunit SSRP1</fullName>
    </recommendedName>
</protein>
<dbReference type="GO" id="GO:0003677">
    <property type="term" value="F:DNA binding"/>
    <property type="evidence" value="ECO:0007669"/>
    <property type="project" value="UniProtKB-UniRule"/>
</dbReference>
<dbReference type="STRING" id="69332.A0A388KZV7"/>
<dbReference type="Pfam" id="PF17292">
    <property type="entry name" value="POB3_N"/>
    <property type="match status" value="1"/>
</dbReference>
<dbReference type="Pfam" id="PF03531">
    <property type="entry name" value="SSrecog"/>
    <property type="match status" value="1"/>
</dbReference>
<gene>
    <name evidence="15" type="ORF">CBR_g20179</name>
</gene>
<dbReference type="InterPro" id="IPR011993">
    <property type="entry name" value="PH-like_dom_sf"/>
</dbReference>
<feature type="compositionally biased region" description="Acidic residues" evidence="13">
    <location>
        <begin position="355"/>
        <end position="366"/>
    </location>
</feature>
<accession>A0A388KZV7</accession>
<comment type="subunit">
    <text evidence="2">Component of the FACT complex, a stable heterodimer of SPT16 and SSRP1.</text>
</comment>
<dbReference type="GO" id="GO:0006260">
    <property type="term" value="P:DNA replication"/>
    <property type="evidence" value="ECO:0007669"/>
    <property type="project" value="UniProtKB-KW"/>
</dbReference>
<dbReference type="Gene3D" id="2.30.29.220">
    <property type="entry name" value="Structure-specific recognition protein (SSRP1)"/>
    <property type="match status" value="1"/>
</dbReference>
<evidence type="ECO:0000256" key="8">
    <source>
        <dbReference type="ARBA" id="ARBA00023163"/>
    </source>
</evidence>
<dbReference type="AlphaFoldDB" id="A0A388KZV7"/>
<dbReference type="Pfam" id="PF00505">
    <property type="entry name" value="HMG_box"/>
    <property type="match status" value="1"/>
</dbReference>
<dbReference type="GO" id="GO:0000791">
    <property type="term" value="C:euchromatin"/>
    <property type="evidence" value="ECO:0007669"/>
    <property type="project" value="EnsemblPlants"/>
</dbReference>
<evidence type="ECO:0000256" key="7">
    <source>
        <dbReference type="ARBA" id="ARBA00023125"/>
    </source>
</evidence>
<feature type="region of interest" description="Disordered" evidence="13">
    <location>
        <begin position="529"/>
        <end position="554"/>
    </location>
</feature>
<dbReference type="CDD" id="cd01390">
    <property type="entry name" value="HMG-box_NHP6-like"/>
    <property type="match status" value="1"/>
</dbReference>
<feature type="compositionally biased region" description="Basic and acidic residues" evidence="13">
    <location>
        <begin position="415"/>
        <end position="426"/>
    </location>
</feature>
<evidence type="ECO:0000256" key="3">
    <source>
        <dbReference type="ARBA" id="ARBA00022454"/>
    </source>
</evidence>
<evidence type="ECO:0000256" key="1">
    <source>
        <dbReference type="ARBA" id="ARBA00010060"/>
    </source>
</evidence>
<dbReference type="Pfam" id="PF08512">
    <property type="entry name" value="Rttp106-like_middle"/>
    <property type="match status" value="1"/>
</dbReference>
<keyword evidence="16" id="KW-1185">Reference proteome</keyword>
<organism evidence="15 16">
    <name type="scientific">Chara braunii</name>
    <name type="common">Braun's stonewort</name>
    <dbReference type="NCBI Taxonomy" id="69332"/>
    <lineage>
        <taxon>Eukaryota</taxon>
        <taxon>Viridiplantae</taxon>
        <taxon>Streptophyta</taxon>
        <taxon>Charophyceae</taxon>
        <taxon>Charales</taxon>
        <taxon>Characeae</taxon>
        <taxon>Chara</taxon>
    </lineage>
</organism>
<comment type="caution">
    <text evidence="15">The sequence shown here is derived from an EMBL/GenBank/DDBJ whole genome shotgun (WGS) entry which is preliminary data.</text>
</comment>
<dbReference type="GO" id="GO:0042393">
    <property type="term" value="F:histone binding"/>
    <property type="evidence" value="ECO:0007669"/>
    <property type="project" value="TreeGrafter"/>
</dbReference>
<evidence type="ECO:0000313" key="16">
    <source>
        <dbReference type="Proteomes" id="UP000265515"/>
    </source>
</evidence>
<keyword evidence="7 11" id="KW-0238">DNA-binding</keyword>
<feature type="compositionally biased region" description="Polar residues" evidence="13">
    <location>
        <begin position="374"/>
        <end position="385"/>
    </location>
</feature>
<dbReference type="GO" id="GO:0010228">
    <property type="term" value="P:vegetative to reproductive phase transition of meristem"/>
    <property type="evidence" value="ECO:0007669"/>
    <property type="project" value="EnsemblPlants"/>
</dbReference>
<evidence type="ECO:0000256" key="11">
    <source>
        <dbReference type="PROSITE-ProRule" id="PRU00267"/>
    </source>
</evidence>
<dbReference type="Gene3D" id="2.30.29.30">
    <property type="entry name" value="Pleckstrin-homology domain (PH domain)/Phosphotyrosine-binding domain (PTB)"/>
    <property type="match status" value="2"/>
</dbReference>
<dbReference type="InterPro" id="IPR036910">
    <property type="entry name" value="HMG_box_dom_sf"/>
</dbReference>
<dbReference type="SUPFAM" id="SSF50729">
    <property type="entry name" value="PH domain-like"/>
    <property type="match status" value="1"/>
</dbReference>
<reference evidence="15 16" key="1">
    <citation type="journal article" date="2018" name="Cell">
        <title>The Chara Genome: Secondary Complexity and Implications for Plant Terrestrialization.</title>
        <authorList>
            <person name="Nishiyama T."/>
            <person name="Sakayama H."/>
            <person name="Vries J.D."/>
            <person name="Buschmann H."/>
            <person name="Saint-Marcoux D."/>
            <person name="Ullrich K.K."/>
            <person name="Haas F.B."/>
            <person name="Vanderstraeten L."/>
            <person name="Becker D."/>
            <person name="Lang D."/>
            <person name="Vosolsobe S."/>
            <person name="Rombauts S."/>
            <person name="Wilhelmsson P.K.I."/>
            <person name="Janitza P."/>
            <person name="Kern R."/>
            <person name="Heyl A."/>
            <person name="Rumpler F."/>
            <person name="Villalobos L.I.A.C."/>
            <person name="Clay J.M."/>
            <person name="Skokan R."/>
            <person name="Toyoda A."/>
            <person name="Suzuki Y."/>
            <person name="Kagoshima H."/>
            <person name="Schijlen E."/>
            <person name="Tajeshwar N."/>
            <person name="Catarino B."/>
            <person name="Hetherington A.J."/>
            <person name="Saltykova A."/>
            <person name="Bonnot C."/>
            <person name="Breuninger H."/>
            <person name="Symeonidi A."/>
            <person name="Radhakrishnan G.V."/>
            <person name="Van Nieuwerburgh F."/>
            <person name="Deforce D."/>
            <person name="Chang C."/>
            <person name="Karol K.G."/>
            <person name="Hedrich R."/>
            <person name="Ulvskov P."/>
            <person name="Glockner G."/>
            <person name="Delwiche C.F."/>
            <person name="Petrasek J."/>
            <person name="Van de Peer Y."/>
            <person name="Friml J."/>
            <person name="Beilby M."/>
            <person name="Dolan L."/>
            <person name="Kohara Y."/>
            <person name="Sugano S."/>
            <person name="Fujiyama A."/>
            <person name="Delaux P.-M."/>
            <person name="Quint M."/>
            <person name="TheiBen G."/>
            <person name="Hagemann M."/>
            <person name="Harholt J."/>
            <person name="Dunand C."/>
            <person name="Zachgo S."/>
            <person name="Langdale J."/>
            <person name="Maumus F."/>
            <person name="Straeten D.V.D."/>
            <person name="Gould S.B."/>
            <person name="Rensing S.A."/>
        </authorList>
    </citation>
    <scope>NUCLEOTIDE SEQUENCE [LARGE SCALE GENOMIC DNA]</scope>
    <source>
        <strain evidence="15 16">S276</strain>
    </source>
</reference>
<dbReference type="SMART" id="SM01287">
    <property type="entry name" value="Rtt106"/>
    <property type="match status" value="1"/>
</dbReference>
<dbReference type="GO" id="GO:0000741">
    <property type="term" value="P:karyogamy"/>
    <property type="evidence" value="ECO:0007669"/>
    <property type="project" value="EnsemblPlants"/>
</dbReference>
<keyword evidence="10 11" id="KW-0539">Nucleus</keyword>
<dbReference type="EMBL" id="BFEA01000226">
    <property type="protein sequence ID" value="GBG75548.1"/>
    <property type="molecule type" value="Genomic_DNA"/>
</dbReference>
<dbReference type="OMA" id="QVVTKIF"/>
<evidence type="ECO:0000256" key="9">
    <source>
        <dbReference type="ARBA" id="ARBA00023204"/>
    </source>
</evidence>
<evidence type="ECO:0000256" key="6">
    <source>
        <dbReference type="ARBA" id="ARBA00023015"/>
    </source>
</evidence>
<evidence type="ECO:0000259" key="14">
    <source>
        <dbReference type="PROSITE" id="PS50118"/>
    </source>
</evidence>
<proteinExistence type="inferred from homology"/>
<feature type="DNA-binding region" description="HMG box" evidence="11">
    <location>
        <begin position="462"/>
        <end position="530"/>
    </location>
</feature>
<dbReference type="Gene3D" id="1.10.30.10">
    <property type="entry name" value="High mobility group box domain"/>
    <property type="match status" value="1"/>
</dbReference>
<dbReference type="InterPro" id="IPR050454">
    <property type="entry name" value="RTT106/SSRP1_HistChap/FACT"/>
</dbReference>
<dbReference type="InterPro" id="IPR024954">
    <property type="entry name" value="SSRP1_DD"/>
</dbReference>
<dbReference type="GO" id="GO:0031491">
    <property type="term" value="F:nucleosome binding"/>
    <property type="evidence" value="ECO:0007669"/>
    <property type="project" value="TreeGrafter"/>
</dbReference>
<dbReference type="GO" id="GO:0035101">
    <property type="term" value="C:FACT complex"/>
    <property type="evidence" value="ECO:0007669"/>
    <property type="project" value="EnsemblPlants"/>
</dbReference>
<feature type="compositionally biased region" description="Gly residues" evidence="13">
    <location>
        <begin position="530"/>
        <end position="548"/>
    </location>
</feature>
<dbReference type="PANTHER" id="PTHR45849">
    <property type="entry name" value="FACT COMPLEX SUBUNIT SSRP1"/>
    <property type="match status" value="1"/>
</dbReference>
<evidence type="ECO:0000313" key="15">
    <source>
        <dbReference type="EMBL" id="GBG75548.1"/>
    </source>
</evidence>
<dbReference type="Proteomes" id="UP000265515">
    <property type="component" value="Unassembled WGS sequence"/>
</dbReference>
<dbReference type="CDD" id="cd13231">
    <property type="entry name" value="PH2_SSRP1-like"/>
    <property type="match status" value="1"/>
</dbReference>
<evidence type="ECO:0000256" key="10">
    <source>
        <dbReference type="ARBA" id="ARBA00023242"/>
    </source>
</evidence>
<dbReference type="InterPro" id="IPR000969">
    <property type="entry name" value="SSRP1/POB3"/>
</dbReference>
<keyword evidence="8 12" id="KW-0804">Transcription</keyword>
<dbReference type="PROSITE" id="PS50118">
    <property type="entry name" value="HMG_BOX_2"/>
    <property type="match status" value="1"/>
</dbReference>
<comment type="function">
    <text evidence="12">Component of the FACT complex, a general chromatin factor that acts to reorganize nucleosomes. The FACT complex is involved in multiple processes that require DNA as a template such as mRNA elongation, DNA replication and DNA repair. During transcription elongation the FACT complex acts as a histone chaperone that both destabilizes and restores nucleosomal structure. It facilitates the passage of RNA polymerase II and transcription by promoting the dissociation of one histone H2A-H2B dimer from the nucleosome, then subsequently promotes the reestablishment of the nucleosome following the passage of RNA polymerase II.</text>
</comment>
<dbReference type="InterPro" id="IPR013719">
    <property type="entry name" value="RTT106/SPT16-like_middle_dom"/>
</dbReference>
<sequence>MADGGASGVHQFNTIYLGGRGGLNPGQLKIHPTGFLWRKTGGGKVVEVAKNDVAGVYWMKIPKGNQLSVRRKAGAKIKFNGFRDQDVTSLSGYFSNHFGIQVEERHMATSGRNWGDVEIEGNMLAFKVNNQLAFEVSIADDISQTQPQGKNDVVLEFHVDDTAGAGEKDTLMEMSFHIPNSNKAFSGDEERSAAQVFYERLLERADVGPAQGEAVATFQEVKCSLKAEEGQLYPLEKSFFFVPKPPTLILHEEIQYVEFERHGVTGTSGISSHYFDLLIVLKNDTQHQFRNIQRIEYHNLFNFINTKGLRIMNLTGEQGGPVVDRGLGDGVEDEGHDPHLARILKSREGGRPIEEVEGTSDEEDSDFAPAGDNDSASEQSSGEHSNPSEDSDSGDEDEMEEEDDEGARPKKSKDKGKDHEGDDKRASTSKGASAVPTKRKKADGEDGGKKKGVKKKKDPNAPKRALSGYMFFCKEEREATRKENPLISFAEIGKAIGEKWQSMSKEEKAPYEAMSRKDRERYEMEKAAYGEGGGVGGGGGGGEAGAGDDGSDED</sequence>
<keyword evidence="5 12" id="KW-0227">DNA damage</keyword>
<dbReference type="Gramene" id="GBG75548">
    <property type="protein sequence ID" value="GBG75548"/>
    <property type="gene ID" value="CBR_g20179"/>
</dbReference>
<dbReference type="GO" id="GO:0006281">
    <property type="term" value="P:DNA repair"/>
    <property type="evidence" value="ECO:0007669"/>
    <property type="project" value="UniProtKB-KW"/>
</dbReference>
<dbReference type="PRINTS" id="PR00887">
    <property type="entry name" value="SSRCOGNITION"/>
</dbReference>
<dbReference type="OrthoDB" id="498543at2759"/>
<evidence type="ECO:0000256" key="13">
    <source>
        <dbReference type="SAM" id="MobiDB-lite"/>
    </source>
</evidence>
<comment type="subcellular location">
    <subcellularLocation>
        <location evidence="12">Nucleus</location>
    </subcellularLocation>
    <subcellularLocation>
        <location evidence="12">Chromosome</location>
    </subcellularLocation>
</comment>
<dbReference type="InterPro" id="IPR035417">
    <property type="entry name" value="SSRP1/POB3_N"/>
</dbReference>
<evidence type="ECO:0000256" key="12">
    <source>
        <dbReference type="RuleBase" id="RU364013"/>
    </source>
</evidence>
<keyword evidence="4 12" id="KW-0235">DNA replication</keyword>
<dbReference type="SMART" id="SM00398">
    <property type="entry name" value="HMG"/>
    <property type="match status" value="1"/>
</dbReference>
<evidence type="ECO:0000256" key="5">
    <source>
        <dbReference type="ARBA" id="ARBA00022763"/>
    </source>
</evidence>
<name>A0A388KZV7_CHABU</name>
<dbReference type="SUPFAM" id="SSF47095">
    <property type="entry name" value="HMG-box"/>
    <property type="match status" value="1"/>
</dbReference>
<comment type="similarity">
    <text evidence="1 12">Belongs to the SSRP1 family.</text>
</comment>
<feature type="domain" description="HMG box" evidence="14">
    <location>
        <begin position="462"/>
        <end position="530"/>
    </location>
</feature>
<evidence type="ECO:0000256" key="2">
    <source>
        <dbReference type="ARBA" id="ARBA00011111"/>
    </source>
</evidence>
<evidence type="ECO:0000256" key="4">
    <source>
        <dbReference type="ARBA" id="ARBA00022705"/>
    </source>
</evidence>
<feature type="compositionally biased region" description="Basic and acidic residues" evidence="13">
    <location>
        <begin position="341"/>
        <end position="354"/>
    </location>
</feature>
<keyword evidence="9 12" id="KW-0234">DNA repair</keyword>
<dbReference type="InterPro" id="IPR009071">
    <property type="entry name" value="HMG_box_dom"/>
</dbReference>
<keyword evidence="6 12" id="KW-0805">Transcription regulation</keyword>